<protein>
    <submittedName>
        <fullName evidence="6">Glycosyl hydrolases family 2</fullName>
    </submittedName>
</protein>
<organism evidence="6 7">
    <name type="scientific">Deinococcus reticulitermitis</name>
    <dbReference type="NCBI Taxonomy" id="856736"/>
    <lineage>
        <taxon>Bacteria</taxon>
        <taxon>Thermotogati</taxon>
        <taxon>Deinococcota</taxon>
        <taxon>Deinococci</taxon>
        <taxon>Deinococcales</taxon>
        <taxon>Deinococcaceae</taxon>
        <taxon>Deinococcus</taxon>
    </lineage>
</organism>
<dbReference type="GO" id="GO:0004553">
    <property type="term" value="F:hydrolase activity, hydrolyzing O-glycosyl compounds"/>
    <property type="evidence" value="ECO:0007669"/>
    <property type="project" value="InterPro"/>
</dbReference>
<dbReference type="Pfam" id="PF02836">
    <property type="entry name" value="Glyco_hydro_2_C"/>
    <property type="match status" value="1"/>
</dbReference>
<feature type="domain" description="Glycoside hydrolase family 2 catalytic" evidence="4">
    <location>
        <begin position="308"/>
        <end position="469"/>
    </location>
</feature>
<dbReference type="PANTHER" id="PTHR42732:SF3">
    <property type="entry name" value="HYDROLASE"/>
    <property type="match status" value="1"/>
</dbReference>
<keyword evidence="6" id="KW-0378">Hydrolase</keyword>
<sequence length="642" mass="72113">MSPPREAEPPLAPPQMAPPHPRPALRRGPQSWQSLDGTWAFDVGSEFGLGYGETPPRFNGQIQVPFPPESPASGLGLGGYLHTVWYRRSLEIPPEWRASGRVWLHFGAADYHTCVWLGEQLLGEHVGGHTPFSFELTRFLGAAPLTLTVRVNDDPQALDQPRGKQDWLETSGHKIWYPRTTGLWQSVWLEWVPGTFISELEFTPDLVSWSLRGRVRLQGHVAPDTQLRLQLSAQGEVLSDDLTAVSGNEIARTVHLTDGGIDDHRQDLLWAPEHPQLIEVLAEVRVRGEVVDSVRSTTALRDFGWEDGRFLLNGLPYTLRLVLNQGYWPDTLMSGTDEQLRRDVELVRRLGFNGVRMHQKVESPRFLHWCDRIGVLVWTELPSAYAYSDRSVQALTREWTDVIRRDRGRPCVAAWVPINESWGVPDLARHPRARHLVQALYHLTRSLDHTRPVLGNDGWETEVGDLIGVHDYAHDPQVLRRRYHSPEAVWRTLRGERPGGRKLLLAGSAFDETTPVVLTEFGGVAYTPGEQTGWGYSRAGSAEEFLQRYQNLLAPLNTSTGLAGFCYTQLTDTFQERNGLLTEGREPKAPLAALFRATQGQRSAYAADTDPLPDPLGYSIEWRTRKAAPEEVQPVADVQVGA</sequence>
<dbReference type="InterPro" id="IPR006104">
    <property type="entry name" value="Glyco_hydro_2_N"/>
</dbReference>
<dbReference type="Pfam" id="PF00703">
    <property type="entry name" value="Glyco_hydro_2"/>
    <property type="match status" value="1"/>
</dbReference>
<dbReference type="EMBL" id="FNZA01000006">
    <property type="protein sequence ID" value="SEJ32614.1"/>
    <property type="molecule type" value="Genomic_DNA"/>
</dbReference>
<dbReference type="GO" id="GO:0005975">
    <property type="term" value="P:carbohydrate metabolic process"/>
    <property type="evidence" value="ECO:0007669"/>
    <property type="project" value="InterPro"/>
</dbReference>
<feature type="compositionally biased region" description="Pro residues" evidence="2">
    <location>
        <begin position="10"/>
        <end position="22"/>
    </location>
</feature>
<name>A0A1H6XYC3_9DEIO</name>
<dbReference type="InterPro" id="IPR006103">
    <property type="entry name" value="Glyco_hydro_2_cat"/>
</dbReference>
<feature type="region of interest" description="Disordered" evidence="2">
    <location>
        <begin position="1"/>
        <end position="31"/>
    </location>
</feature>
<dbReference type="Pfam" id="PF02837">
    <property type="entry name" value="Glyco_hydro_2_N"/>
    <property type="match status" value="1"/>
</dbReference>
<dbReference type="SUPFAM" id="SSF49785">
    <property type="entry name" value="Galactose-binding domain-like"/>
    <property type="match status" value="1"/>
</dbReference>
<evidence type="ECO:0000256" key="1">
    <source>
        <dbReference type="ARBA" id="ARBA00007401"/>
    </source>
</evidence>
<dbReference type="STRING" id="856736.SAMN04488058_10654"/>
<proteinExistence type="inferred from homology"/>
<evidence type="ECO:0000313" key="7">
    <source>
        <dbReference type="Proteomes" id="UP000199223"/>
    </source>
</evidence>
<dbReference type="InterPro" id="IPR006102">
    <property type="entry name" value="Ig-like_GH2"/>
</dbReference>
<dbReference type="Gene3D" id="3.20.20.80">
    <property type="entry name" value="Glycosidases"/>
    <property type="match status" value="1"/>
</dbReference>
<dbReference type="Proteomes" id="UP000199223">
    <property type="component" value="Unassembled WGS sequence"/>
</dbReference>
<dbReference type="InterPro" id="IPR051913">
    <property type="entry name" value="GH2_Domain-Containing"/>
</dbReference>
<evidence type="ECO:0000313" key="6">
    <source>
        <dbReference type="EMBL" id="SEJ32614.1"/>
    </source>
</evidence>
<evidence type="ECO:0000259" key="5">
    <source>
        <dbReference type="Pfam" id="PF02837"/>
    </source>
</evidence>
<dbReference type="AlphaFoldDB" id="A0A1H6XYC3"/>
<keyword evidence="7" id="KW-1185">Reference proteome</keyword>
<evidence type="ECO:0000259" key="3">
    <source>
        <dbReference type="Pfam" id="PF00703"/>
    </source>
</evidence>
<dbReference type="SUPFAM" id="SSF51445">
    <property type="entry name" value="(Trans)glycosidases"/>
    <property type="match status" value="1"/>
</dbReference>
<feature type="domain" description="Glycosyl hydrolases family 2 sugar binding" evidence="5">
    <location>
        <begin position="78"/>
        <end position="151"/>
    </location>
</feature>
<comment type="similarity">
    <text evidence="1">Belongs to the glycosyl hydrolase 2 family.</text>
</comment>
<reference evidence="7" key="1">
    <citation type="submission" date="2016-10" db="EMBL/GenBank/DDBJ databases">
        <authorList>
            <person name="Varghese N."/>
            <person name="Submissions S."/>
        </authorList>
    </citation>
    <scope>NUCLEOTIDE SEQUENCE [LARGE SCALE GENOMIC DNA]</scope>
    <source>
        <strain evidence="7">CGMCC 1.10218</strain>
    </source>
</reference>
<feature type="domain" description="Glycoside hydrolase family 2 immunoglobulin-like beta-sandwich" evidence="3">
    <location>
        <begin position="195"/>
        <end position="301"/>
    </location>
</feature>
<evidence type="ECO:0000256" key="2">
    <source>
        <dbReference type="SAM" id="MobiDB-lite"/>
    </source>
</evidence>
<dbReference type="RefSeq" id="WP_245745345.1">
    <property type="nucleotide sequence ID" value="NZ_FNZA01000006.1"/>
</dbReference>
<evidence type="ECO:0000259" key="4">
    <source>
        <dbReference type="Pfam" id="PF02836"/>
    </source>
</evidence>
<dbReference type="PANTHER" id="PTHR42732">
    <property type="entry name" value="BETA-GALACTOSIDASE"/>
    <property type="match status" value="1"/>
</dbReference>
<gene>
    <name evidence="6" type="ORF">SAMN04488058_10654</name>
</gene>
<accession>A0A1H6XYC3</accession>
<dbReference type="InterPro" id="IPR008979">
    <property type="entry name" value="Galactose-bd-like_sf"/>
</dbReference>
<dbReference type="InterPro" id="IPR017853">
    <property type="entry name" value="GH"/>
</dbReference>
<dbReference type="Gene3D" id="2.60.120.260">
    <property type="entry name" value="Galactose-binding domain-like"/>
    <property type="match status" value="1"/>
</dbReference>